<dbReference type="InterPro" id="IPR043128">
    <property type="entry name" value="Rev_trsase/Diguanyl_cyclase"/>
</dbReference>
<dbReference type="InterPro" id="IPR011123">
    <property type="entry name" value="Y_Y_Y"/>
</dbReference>
<evidence type="ECO:0000256" key="3">
    <source>
        <dbReference type="SAM" id="Coils"/>
    </source>
</evidence>
<dbReference type="EMBL" id="PDWW01000033">
    <property type="protein sequence ID" value="KAF1722482.1"/>
    <property type="molecule type" value="Genomic_DNA"/>
</dbReference>
<evidence type="ECO:0000256" key="5">
    <source>
        <dbReference type="SAM" id="Phobius"/>
    </source>
</evidence>
<protein>
    <recommendedName>
        <fullName evidence="1">diguanylate cyclase</fullName>
        <ecNumber evidence="1">2.7.7.65</ecNumber>
    </recommendedName>
</protein>
<dbReference type="SUPFAM" id="SSF55073">
    <property type="entry name" value="Nucleotide cyclase"/>
    <property type="match status" value="1"/>
</dbReference>
<dbReference type="SMART" id="SM00267">
    <property type="entry name" value="GGDEF"/>
    <property type="match status" value="1"/>
</dbReference>
<evidence type="ECO:0000313" key="7">
    <source>
        <dbReference type="EMBL" id="KAF1722482.1"/>
    </source>
</evidence>
<dbReference type="CDD" id="cd01949">
    <property type="entry name" value="GGDEF"/>
    <property type="match status" value="1"/>
</dbReference>
<gene>
    <name evidence="7" type="ORF">CSC78_17125</name>
</gene>
<dbReference type="Gene3D" id="3.30.70.270">
    <property type="match status" value="1"/>
</dbReference>
<dbReference type="PANTHER" id="PTHR45138:SF9">
    <property type="entry name" value="DIGUANYLATE CYCLASE DGCM-RELATED"/>
    <property type="match status" value="1"/>
</dbReference>
<comment type="caution">
    <text evidence="7">The sequence shown here is derived from an EMBL/GenBank/DDBJ whole genome shotgun (WGS) entry which is preliminary data.</text>
</comment>
<evidence type="ECO:0000259" key="6">
    <source>
        <dbReference type="PROSITE" id="PS50887"/>
    </source>
</evidence>
<feature type="domain" description="GGDEF" evidence="6">
    <location>
        <begin position="829"/>
        <end position="967"/>
    </location>
</feature>
<evidence type="ECO:0000256" key="4">
    <source>
        <dbReference type="SAM" id="MobiDB-lite"/>
    </source>
</evidence>
<evidence type="ECO:0000313" key="8">
    <source>
        <dbReference type="Proteomes" id="UP000781710"/>
    </source>
</evidence>
<dbReference type="Proteomes" id="UP000781710">
    <property type="component" value="Unassembled WGS sequence"/>
</dbReference>
<proteinExistence type="predicted"/>
<dbReference type="InterPro" id="IPR000160">
    <property type="entry name" value="GGDEF_dom"/>
</dbReference>
<dbReference type="Gene3D" id="2.60.40.10">
    <property type="entry name" value="Immunoglobulins"/>
    <property type="match status" value="1"/>
</dbReference>
<keyword evidence="3" id="KW-0175">Coiled coil</keyword>
<sequence length="1012" mass="112490">MAMLCPTAHALDPSKSFHHYVRNHWSLEQGLPQLSVLAIAQDRPGYLWFGTQAGLSRFDGVRFTNFDLDNTPELPSTWIQALHTDREGRLWIGTPQGLAVRDGNRIKAIPLAADEAAGVVDVRALTRDVRGRLLVATHRGVMVVVADRLRTLHPIDDGALSLHADDDGTLWAGGRGRVHAFDGTGERVLKLPAGASLATVTSLARHDGRLWAGCDAGLFVLDGQHWQRDRNVVAVSGGVQTLHEDRDGILWVSTRDTVYRLQNGRLLERIAADGPLAEIRAFYEDRESNLWLGSNNEGVSRAWNGWTRRYSRAEGLQQPLLWSVAQAPDGRVWVGSDDGVSVLEGGRFRSLIAGRDLPHPAAYSLLPENGQTWIGTRDGAAVYRDGRVQRPRALAALDAAQVNGIIRDRQGRLWFATSNGLYRWREGDERARHYGEREGLRDIRVRVLMETRDGRLLVGTQSGLYEFVDEHLVQVPLTGTGLDAPHIVSLYELAGGQWLAGALSEELMLLFDGHRWTRLDKSRGIPANAPFFFAEDPGGFLWTAGLRGIYRVPVAELLDAADDPARRVNARTLLNERGDRHGGQKGDCCNGAGNSRGFLADNALWLPTRDGVVVMATDQSLSNDYLPESVVERVQVQGQWRPAERATEWSLPSAARDLRFEFTTLSFQASDHIDIRYRLKGYDDEWKLLDDPHQRSATYTNLPAGRYVFEVLGTNNSGVSGRAAATQAFAIAPYFYESPWFYLLLAFALAVLVLLSNRWVLRRHHNRRVALERLVEQRTRDLQQANRQLEAISLTDPLTGLHNRRYLTRQLPADIAYYQRMPGFAAGVDVLAFALLDIDHFKSINDGHGHQAGDHVLQTVAHRLRTLSRDGDYVIRWGGEEFLMVFRPMPRHELHALGRRICTAIAAEPVDVTGTQLQVTASLGLIGYPPFPSAPDLLGWEQLVSLADRALYEVKAHGRNGWALYEATPLALPAVDADQVRRDPGELVRSGHLALRGPHHPATTTSPSAPQD</sequence>
<dbReference type="InterPro" id="IPR015943">
    <property type="entry name" value="WD40/YVTN_repeat-like_dom_sf"/>
</dbReference>
<dbReference type="PANTHER" id="PTHR45138">
    <property type="entry name" value="REGULATORY COMPONENTS OF SENSORY TRANSDUCTION SYSTEM"/>
    <property type="match status" value="1"/>
</dbReference>
<evidence type="ECO:0000256" key="2">
    <source>
        <dbReference type="ARBA" id="ARBA00034247"/>
    </source>
</evidence>
<keyword evidence="8" id="KW-1185">Reference proteome</keyword>
<dbReference type="InterPro" id="IPR013783">
    <property type="entry name" value="Ig-like_fold"/>
</dbReference>
<dbReference type="InterPro" id="IPR029787">
    <property type="entry name" value="Nucleotide_cyclase"/>
</dbReference>
<feature type="coiled-coil region" evidence="3">
    <location>
        <begin position="768"/>
        <end position="795"/>
    </location>
</feature>
<keyword evidence="5" id="KW-0472">Membrane</keyword>
<feature type="transmembrane region" description="Helical" evidence="5">
    <location>
        <begin position="740"/>
        <end position="761"/>
    </location>
</feature>
<keyword evidence="5" id="KW-0812">Transmembrane</keyword>
<dbReference type="InterPro" id="IPR011110">
    <property type="entry name" value="Reg_prop"/>
</dbReference>
<dbReference type="Pfam" id="PF07495">
    <property type="entry name" value="Y_Y_Y"/>
    <property type="match status" value="1"/>
</dbReference>
<dbReference type="Pfam" id="PF00990">
    <property type="entry name" value="GGDEF"/>
    <property type="match status" value="1"/>
</dbReference>
<dbReference type="EC" id="2.7.7.65" evidence="1"/>
<feature type="compositionally biased region" description="Polar residues" evidence="4">
    <location>
        <begin position="1002"/>
        <end position="1012"/>
    </location>
</feature>
<dbReference type="Gene3D" id="2.130.10.10">
    <property type="entry name" value="YVTN repeat-like/Quinoprotein amine dehydrogenase"/>
    <property type="match status" value="2"/>
</dbReference>
<name>A0ABQ6ZD45_9GAMM</name>
<feature type="region of interest" description="Disordered" evidence="4">
    <location>
        <begin position="990"/>
        <end position="1012"/>
    </location>
</feature>
<keyword evidence="5" id="KW-1133">Transmembrane helix</keyword>
<accession>A0ABQ6ZD45</accession>
<comment type="catalytic activity">
    <reaction evidence="2">
        <text>2 GTP = 3',3'-c-di-GMP + 2 diphosphate</text>
        <dbReference type="Rhea" id="RHEA:24898"/>
        <dbReference type="ChEBI" id="CHEBI:33019"/>
        <dbReference type="ChEBI" id="CHEBI:37565"/>
        <dbReference type="ChEBI" id="CHEBI:58805"/>
        <dbReference type="EC" id="2.7.7.65"/>
    </reaction>
</comment>
<dbReference type="PROSITE" id="PS50887">
    <property type="entry name" value="GGDEF"/>
    <property type="match status" value="1"/>
</dbReference>
<dbReference type="NCBIfam" id="TIGR00254">
    <property type="entry name" value="GGDEF"/>
    <property type="match status" value="1"/>
</dbReference>
<dbReference type="SUPFAM" id="SSF63829">
    <property type="entry name" value="Calcium-dependent phosphotriesterase"/>
    <property type="match status" value="3"/>
</dbReference>
<dbReference type="InterPro" id="IPR050469">
    <property type="entry name" value="Diguanylate_Cyclase"/>
</dbReference>
<reference evidence="7 8" key="1">
    <citation type="submission" date="2017-10" db="EMBL/GenBank/DDBJ databases">
        <title>Whole genome sequencing of members of genus Pseudoxanthomonas.</title>
        <authorList>
            <person name="Kumar S."/>
            <person name="Bansal K."/>
            <person name="Kaur A."/>
            <person name="Patil P."/>
            <person name="Sharma S."/>
            <person name="Patil P.B."/>
        </authorList>
    </citation>
    <scope>NUCLEOTIDE SEQUENCE [LARGE SCALE GENOMIC DNA]</scope>
    <source>
        <strain evidence="7 8">DSM 17109</strain>
    </source>
</reference>
<dbReference type="Pfam" id="PF07494">
    <property type="entry name" value="Reg_prop"/>
    <property type="match status" value="3"/>
</dbReference>
<evidence type="ECO:0000256" key="1">
    <source>
        <dbReference type="ARBA" id="ARBA00012528"/>
    </source>
</evidence>
<organism evidence="7 8">
    <name type="scientific">Pseudoxanthomonas japonensis</name>
    <dbReference type="NCBI Taxonomy" id="69284"/>
    <lineage>
        <taxon>Bacteria</taxon>
        <taxon>Pseudomonadati</taxon>
        <taxon>Pseudomonadota</taxon>
        <taxon>Gammaproteobacteria</taxon>
        <taxon>Lysobacterales</taxon>
        <taxon>Lysobacteraceae</taxon>
        <taxon>Pseudoxanthomonas</taxon>
    </lineage>
</organism>